<gene>
    <name evidence="2" type="ORF">SPARVUS_LOCUS13258150</name>
</gene>
<protein>
    <submittedName>
        <fullName evidence="2">Uncharacterized protein</fullName>
    </submittedName>
</protein>
<evidence type="ECO:0000313" key="2">
    <source>
        <dbReference type="EMBL" id="CAI9603091.1"/>
    </source>
</evidence>
<feature type="transmembrane region" description="Helical" evidence="1">
    <location>
        <begin position="154"/>
        <end position="177"/>
    </location>
</feature>
<feature type="non-terminal residue" evidence="2">
    <location>
        <position position="1"/>
    </location>
</feature>
<proteinExistence type="predicted"/>
<evidence type="ECO:0000256" key="1">
    <source>
        <dbReference type="SAM" id="Phobius"/>
    </source>
</evidence>
<dbReference type="EMBL" id="CATNWA010017786">
    <property type="protein sequence ID" value="CAI9603091.1"/>
    <property type="molecule type" value="Genomic_DNA"/>
</dbReference>
<keyword evidence="1" id="KW-0472">Membrane</keyword>
<feature type="non-terminal residue" evidence="2">
    <location>
        <position position="252"/>
    </location>
</feature>
<keyword evidence="1" id="KW-1133">Transmembrane helix</keyword>
<accession>A0ABN9G643</accession>
<name>A0ABN9G643_9NEOB</name>
<keyword evidence="1" id="KW-0812">Transmembrane</keyword>
<organism evidence="2 3">
    <name type="scientific">Staurois parvus</name>
    <dbReference type="NCBI Taxonomy" id="386267"/>
    <lineage>
        <taxon>Eukaryota</taxon>
        <taxon>Metazoa</taxon>
        <taxon>Chordata</taxon>
        <taxon>Craniata</taxon>
        <taxon>Vertebrata</taxon>
        <taxon>Euteleostomi</taxon>
        <taxon>Amphibia</taxon>
        <taxon>Batrachia</taxon>
        <taxon>Anura</taxon>
        <taxon>Neobatrachia</taxon>
        <taxon>Ranoidea</taxon>
        <taxon>Ranidae</taxon>
        <taxon>Staurois</taxon>
    </lineage>
</organism>
<dbReference type="Proteomes" id="UP001162483">
    <property type="component" value="Unassembled WGS sequence"/>
</dbReference>
<evidence type="ECO:0000313" key="3">
    <source>
        <dbReference type="Proteomes" id="UP001162483"/>
    </source>
</evidence>
<feature type="transmembrane region" description="Helical" evidence="1">
    <location>
        <begin position="216"/>
        <end position="233"/>
    </location>
</feature>
<sequence length="252" mass="28689">IFLLPLDSRSSSPVIGIFSRCSEYTWLSDVLRTTGKVVPFYITNNNSSEFKVRVSKCSFAILYHSKTRGRLNITDVTDSLYDNEVTHMSEALGKEKVLVVVDDVDDSSDKEKSRIFESQPTIRNQTRGLYLFTREEKENKERLKEKMKPILNTLTRASSSYLILDVVGILILFVPWIHYYSSVYHGAILILSNIDGSLLLYNFLLPSSLGSSKTGLLALLLVMVLELLAMYWYHSGKKYVVFIAQSVSPFLY</sequence>
<keyword evidence="3" id="KW-1185">Reference proteome</keyword>
<reference evidence="2" key="1">
    <citation type="submission" date="2023-05" db="EMBL/GenBank/DDBJ databases">
        <authorList>
            <person name="Stuckert A."/>
        </authorList>
    </citation>
    <scope>NUCLEOTIDE SEQUENCE</scope>
</reference>
<feature type="transmembrane region" description="Helical" evidence="1">
    <location>
        <begin position="183"/>
        <end position="204"/>
    </location>
</feature>
<comment type="caution">
    <text evidence="2">The sequence shown here is derived from an EMBL/GenBank/DDBJ whole genome shotgun (WGS) entry which is preliminary data.</text>
</comment>